<dbReference type="Gene3D" id="3.30.70.1400">
    <property type="entry name" value="Aminomethyltransferase beta-barrel domains"/>
    <property type="match status" value="1"/>
</dbReference>
<dbReference type="Pfam" id="PF08669">
    <property type="entry name" value="GCV_T_C"/>
    <property type="match status" value="1"/>
</dbReference>
<protein>
    <submittedName>
        <fullName evidence="6">FAD-dependent oxidoreductase</fullName>
    </submittedName>
</protein>
<organism evidence="6 7">
    <name type="scientific">Haloechinothrix salitolerans</name>
    <dbReference type="NCBI Taxonomy" id="926830"/>
    <lineage>
        <taxon>Bacteria</taxon>
        <taxon>Bacillati</taxon>
        <taxon>Actinomycetota</taxon>
        <taxon>Actinomycetes</taxon>
        <taxon>Pseudonocardiales</taxon>
        <taxon>Pseudonocardiaceae</taxon>
        <taxon>Haloechinothrix</taxon>
    </lineage>
</organism>
<evidence type="ECO:0000259" key="4">
    <source>
        <dbReference type="Pfam" id="PF08669"/>
    </source>
</evidence>
<dbReference type="PROSITE" id="PS51257">
    <property type="entry name" value="PROKAR_LIPOPROTEIN"/>
    <property type="match status" value="1"/>
</dbReference>
<evidence type="ECO:0000313" key="7">
    <source>
        <dbReference type="Proteomes" id="UP001596337"/>
    </source>
</evidence>
<dbReference type="InterPro" id="IPR032503">
    <property type="entry name" value="FAO_M"/>
</dbReference>
<evidence type="ECO:0000259" key="3">
    <source>
        <dbReference type="Pfam" id="PF01571"/>
    </source>
</evidence>
<comment type="caution">
    <text evidence="6">The sequence shown here is derived from an EMBL/GenBank/DDBJ whole genome shotgun (WGS) entry which is preliminary data.</text>
</comment>
<dbReference type="RefSeq" id="WP_345392870.1">
    <property type="nucleotide sequence ID" value="NZ_BAABLA010000013.1"/>
</dbReference>
<evidence type="ECO:0000256" key="1">
    <source>
        <dbReference type="ARBA" id="ARBA00008609"/>
    </source>
</evidence>
<dbReference type="InterPro" id="IPR027266">
    <property type="entry name" value="TrmE/GcvT-like"/>
</dbReference>
<keyword evidence="7" id="KW-1185">Reference proteome</keyword>
<evidence type="ECO:0000313" key="6">
    <source>
        <dbReference type="EMBL" id="MFC6869013.1"/>
    </source>
</evidence>
<reference evidence="7" key="1">
    <citation type="journal article" date="2019" name="Int. J. Syst. Evol. Microbiol.">
        <title>The Global Catalogue of Microorganisms (GCM) 10K type strain sequencing project: providing services to taxonomists for standard genome sequencing and annotation.</title>
        <authorList>
            <consortium name="The Broad Institute Genomics Platform"/>
            <consortium name="The Broad Institute Genome Sequencing Center for Infectious Disease"/>
            <person name="Wu L."/>
            <person name="Ma J."/>
        </authorList>
    </citation>
    <scope>NUCLEOTIDE SEQUENCE [LARGE SCALE GENOMIC DNA]</scope>
    <source>
        <strain evidence="7">KCTC 32255</strain>
    </source>
</reference>
<dbReference type="PANTHER" id="PTHR43757">
    <property type="entry name" value="AMINOMETHYLTRANSFERASE"/>
    <property type="match status" value="1"/>
</dbReference>
<name>A0ABW2C3D0_9PSEU</name>
<dbReference type="InterPro" id="IPR029043">
    <property type="entry name" value="GcvT/YgfZ_C"/>
</dbReference>
<evidence type="ECO:0000259" key="2">
    <source>
        <dbReference type="Pfam" id="PF01266"/>
    </source>
</evidence>
<dbReference type="Gene3D" id="3.50.50.60">
    <property type="entry name" value="FAD/NAD(P)-binding domain"/>
    <property type="match status" value="1"/>
</dbReference>
<dbReference type="SUPFAM" id="SSF51905">
    <property type="entry name" value="FAD/NAD(P)-binding domain"/>
    <property type="match status" value="1"/>
</dbReference>
<dbReference type="EMBL" id="JBHSXX010000001">
    <property type="protein sequence ID" value="MFC6869013.1"/>
    <property type="molecule type" value="Genomic_DNA"/>
</dbReference>
<dbReference type="Pfam" id="PF01571">
    <property type="entry name" value="GCV_T"/>
    <property type="match status" value="1"/>
</dbReference>
<dbReference type="Proteomes" id="UP001596337">
    <property type="component" value="Unassembled WGS sequence"/>
</dbReference>
<dbReference type="PANTHER" id="PTHR43757:SF2">
    <property type="entry name" value="AMINOMETHYLTRANSFERASE, MITOCHONDRIAL"/>
    <property type="match status" value="1"/>
</dbReference>
<dbReference type="Gene3D" id="2.40.30.110">
    <property type="entry name" value="Aminomethyltransferase beta-barrel domains"/>
    <property type="match status" value="1"/>
</dbReference>
<dbReference type="SUPFAM" id="SSF101790">
    <property type="entry name" value="Aminomethyltransferase beta-barrel domain"/>
    <property type="match status" value="1"/>
</dbReference>
<dbReference type="InterPro" id="IPR036188">
    <property type="entry name" value="FAD/NAD-bd_sf"/>
</dbReference>
<proteinExistence type="inferred from homology"/>
<dbReference type="Gene3D" id="3.30.1360.120">
    <property type="entry name" value="Probable tRNA modification gtpase trme, domain 1"/>
    <property type="match status" value="1"/>
</dbReference>
<evidence type="ECO:0000259" key="5">
    <source>
        <dbReference type="Pfam" id="PF16350"/>
    </source>
</evidence>
<dbReference type="InterPro" id="IPR006222">
    <property type="entry name" value="GCVT_N"/>
</dbReference>
<dbReference type="Gene3D" id="3.30.9.10">
    <property type="entry name" value="D-Amino Acid Oxidase, subunit A, domain 2"/>
    <property type="match status" value="1"/>
</dbReference>
<dbReference type="SUPFAM" id="SSF54373">
    <property type="entry name" value="FAD-linked reductases, C-terminal domain"/>
    <property type="match status" value="1"/>
</dbReference>
<feature type="domain" description="Aminomethyltransferase C-terminal" evidence="4">
    <location>
        <begin position="729"/>
        <end position="808"/>
    </location>
</feature>
<dbReference type="Pfam" id="PF16350">
    <property type="entry name" value="FAO_M"/>
    <property type="match status" value="1"/>
</dbReference>
<feature type="domain" description="FAD dependent oxidoreductase" evidence="2">
    <location>
        <begin position="6"/>
        <end position="371"/>
    </location>
</feature>
<accession>A0ABW2C3D0</accession>
<dbReference type="Pfam" id="PF01266">
    <property type="entry name" value="DAO"/>
    <property type="match status" value="1"/>
</dbReference>
<gene>
    <name evidence="6" type="ORF">ACFQGD_17865</name>
</gene>
<dbReference type="InterPro" id="IPR028896">
    <property type="entry name" value="GcvT/YgfZ/DmdA"/>
</dbReference>
<comment type="similarity">
    <text evidence="1">Belongs to the GcvT family.</text>
</comment>
<sequence length="816" mass="90349">MARQPRVVIIGAGIVGCALADELSARGWTDITVLEQGPLFATGGSSSHAPGLVYQTVGCKTMTQLASYTVEKYTDMTLDGKWCFQQLGGLEIATSRERWDDLHRKQGWATSWGVETSLVGPEECAKLHPLLDPDKVLGGFYNPSDGLAKPLRAAEAQAREAIDRGARFLAHHKVTGIERHAGKVRAVTTDQGEFRADIVVSCVGMWGPRIGAMVDLTIPLVPMAHQYAKTSPLPVLDGVNDELHEMSKPLLRHQDADLYFREHVDRIGIGAYGHRPMPIGVDEILDPDVAPTMPSEMAFTEEDFDQSWEDAVDLLPCLAEAKVEEGINGLFSFTPDGNPLLGEHPDLDGFWVAEAVWITHSAGVAKAMAEWLIEGQPGIDLHNCDLNRFEQVQLSPGYVHQRSCQSFNEVYDVLHPLQPAEKPRPLRTSPFYDRQTELGAYFLEASGWERPHWYETNANLPEIDLIPERNEWASRFWSPIAGAEALVARERVAMFDMTALKRLEVTGPEALNFLQTMTTNQLNRKPGAVVYTLLLGEDGGVRSDLTVARLAEDRFQIGANSNIDLEWLRSHLPPTGTVQVRDITAGTCCIGLWGPRARDLLQPLTKEDFSHKALGFFKAKHAYIGDVPVTAMRLSYVGELGWELYTTADMGLKLWDTLWEAGQRHGVIAAGRSAFNSMRLEKGYRSWGADMTTEHDPFEAGVGFAVRMDKGYFLGRDALEERMETPNTRQLTCLTIADDYQVVMGSEPVYAHGKPVGYVTSAARGYTIGRNIAYAWLPAELAEPGTPVEIEYFGERVAAVVAAEPLFDPDMTRIRS</sequence>
<feature type="domain" description="GCVT N-terminal" evidence="3">
    <location>
        <begin position="431"/>
        <end position="710"/>
    </location>
</feature>
<feature type="domain" description="FAD dependent oxidoreductase central" evidence="5">
    <location>
        <begin position="374"/>
        <end position="429"/>
    </location>
</feature>
<dbReference type="InterPro" id="IPR013977">
    <property type="entry name" value="GcvT_C"/>
</dbReference>
<dbReference type="InterPro" id="IPR006076">
    <property type="entry name" value="FAD-dep_OxRdtase"/>
</dbReference>
<dbReference type="SUPFAM" id="SSF103025">
    <property type="entry name" value="Folate-binding domain"/>
    <property type="match status" value="1"/>
</dbReference>